<comment type="caution">
    <text evidence="9">The sequence shown here is derived from an EMBL/GenBank/DDBJ whole genome shotgun (WGS) entry which is preliminary data.</text>
</comment>
<evidence type="ECO:0000259" key="8">
    <source>
        <dbReference type="PROSITE" id="PS50850"/>
    </source>
</evidence>
<dbReference type="InterPro" id="IPR036259">
    <property type="entry name" value="MFS_trans_sf"/>
</dbReference>
<feature type="transmembrane region" description="Helical" evidence="7">
    <location>
        <begin position="44"/>
        <end position="64"/>
    </location>
</feature>
<dbReference type="SUPFAM" id="SSF103473">
    <property type="entry name" value="MFS general substrate transporter"/>
    <property type="match status" value="1"/>
</dbReference>
<keyword evidence="2" id="KW-0813">Transport</keyword>
<evidence type="ECO:0000256" key="6">
    <source>
        <dbReference type="ARBA" id="ARBA00023136"/>
    </source>
</evidence>
<keyword evidence="4 7" id="KW-0812">Transmembrane</keyword>
<evidence type="ECO:0000256" key="4">
    <source>
        <dbReference type="ARBA" id="ARBA00022692"/>
    </source>
</evidence>
<evidence type="ECO:0000256" key="7">
    <source>
        <dbReference type="SAM" id="Phobius"/>
    </source>
</evidence>
<keyword evidence="10" id="KW-1185">Reference proteome</keyword>
<gene>
    <name evidence="9" type="ORF">JQC72_15830</name>
</gene>
<dbReference type="PANTHER" id="PTHR43124">
    <property type="entry name" value="PURINE EFFLUX PUMP PBUE"/>
    <property type="match status" value="1"/>
</dbReference>
<feature type="domain" description="Major facilitator superfamily (MFS) profile" evidence="8">
    <location>
        <begin position="10"/>
        <end position="201"/>
    </location>
</feature>
<reference evidence="9" key="1">
    <citation type="journal article" date="2024" name="Int. J. Syst. Evol. Microbiol.">
        <title>Polycladomyces zharkentensis sp. nov., a novel thermophilic cellulose- and starch-degrading member of the Bacillota from a geothermal aquifer in Kazakhstan.</title>
        <authorList>
            <person name="Mashzhan A."/>
            <person name="Kistaubayeva A."/>
            <person name="Javier-Lopez R."/>
            <person name="Bissenova U."/>
            <person name="Bissenbay A."/>
            <person name="Birkeland N.K."/>
        </authorList>
    </citation>
    <scope>NUCLEOTIDE SEQUENCE</scope>
    <source>
        <strain evidence="9">ZKZ2T</strain>
    </source>
</reference>
<keyword evidence="6 7" id="KW-0472">Membrane</keyword>
<keyword evidence="3" id="KW-1003">Cell membrane</keyword>
<evidence type="ECO:0000313" key="9">
    <source>
        <dbReference type="EMBL" id="MBN2910963.1"/>
    </source>
</evidence>
<evidence type="ECO:0000313" key="10">
    <source>
        <dbReference type="Proteomes" id="UP001177120"/>
    </source>
</evidence>
<proteinExistence type="predicted"/>
<protein>
    <submittedName>
        <fullName evidence="9">MFS transporter</fullName>
    </submittedName>
</protein>
<evidence type="ECO:0000256" key="3">
    <source>
        <dbReference type="ARBA" id="ARBA00022475"/>
    </source>
</evidence>
<name>A0ABS2WN51_9BACL</name>
<comment type="subcellular location">
    <subcellularLocation>
        <location evidence="1">Cell membrane</location>
        <topology evidence="1">Multi-pass membrane protein</topology>
    </subcellularLocation>
</comment>
<evidence type="ECO:0000256" key="2">
    <source>
        <dbReference type="ARBA" id="ARBA00022448"/>
    </source>
</evidence>
<organism evidence="9 10">
    <name type="scientific">Polycladomyces zharkentensis</name>
    <dbReference type="NCBI Taxonomy" id="2807616"/>
    <lineage>
        <taxon>Bacteria</taxon>
        <taxon>Bacillati</taxon>
        <taxon>Bacillota</taxon>
        <taxon>Bacilli</taxon>
        <taxon>Bacillales</taxon>
        <taxon>Thermoactinomycetaceae</taxon>
        <taxon>Polycladomyces</taxon>
    </lineage>
</organism>
<evidence type="ECO:0000256" key="1">
    <source>
        <dbReference type="ARBA" id="ARBA00004651"/>
    </source>
</evidence>
<feature type="transmembrane region" description="Helical" evidence="7">
    <location>
        <begin position="76"/>
        <end position="95"/>
    </location>
</feature>
<evidence type="ECO:0000256" key="5">
    <source>
        <dbReference type="ARBA" id="ARBA00022989"/>
    </source>
</evidence>
<feature type="transmembrane region" description="Helical" evidence="7">
    <location>
        <begin position="9"/>
        <end position="32"/>
    </location>
</feature>
<dbReference type="PANTHER" id="PTHR43124:SF3">
    <property type="entry name" value="CHLORAMPHENICOL EFFLUX PUMP RV0191"/>
    <property type="match status" value="1"/>
</dbReference>
<dbReference type="Gene3D" id="1.20.1250.20">
    <property type="entry name" value="MFS general substrate transporter like domains"/>
    <property type="match status" value="1"/>
</dbReference>
<dbReference type="Proteomes" id="UP001177120">
    <property type="component" value="Unassembled WGS sequence"/>
</dbReference>
<dbReference type="InterPro" id="IPR011701">
    <property type="entry name" value="MFS"/>
</dbReference>
<accession>A0ABS2WN51</accession>
<dbReference type="EMBL" id="JAFHAP010000019">
    <property type="protein sequence ID" value="MBN2910963.1"/>
    <property type="molecule type" value="Genomic_DNA"/>
</dbReference>
<dbReference type="Pfam" id="PF07690">
    <property type="entry name" value="MFS_1"/>
    <property type="match status" value="1"/>
</dbReference>
<keyword evidence="5 7" id="KW-1133">Transmembrane helix</keyword>
<feature type="transmembrane region" description="Helical" evidence="7">
    <location>
        <begin position="134"/>
        <end position="157"/>
    </location>
</feature>
<dbReference type="PROSITE" id="PS50850">
    <property type="entry name" value="MFS"/>
    <property type="match status" value="1"/>
</dbReference>
<sequence>MTAVLHYRLLILLLFMIIFLIGADTFLVSPLIPLLSRELHMSVGQGGLLVTAYALAYAVAALVFGPLSDRVGRRKMILWGTFAFGLFSLLCGVAWNFWTLFLFRALSGFAAAATAPQVWASVGDWIPYEKRGKAVGIIAAALSVSQIIGVPAGAFIAGGLRFGCCLSLRLSSGGAHLGYIPVFIARIRPERLLIFYVLRDK</sequence>
<dbReference type="InterPro" id="IPR050189">
    <property type="entry name" value="MFS_Efflux_Transporters"/>
</dbReference>
<dbReference type="InterPro" id="IPR020846">
    <property type="entry name" value="MFS_dom"/>
</dbReference>